<organism evidence="9 10">
    <name type="scientific">Nicotiana sylvestris</name>
    <name type="common">Wood tobacco</name>
    <name type="synonym">South American tobacco</name>
    <dbReference type="NCBI Taxonomy" id="4096"/>
    <lineage>
        <taxon>Eukaryota</taxon>
        <taxon>Viridiplantae</taxon>
        <taxon>Streptophyta</taxon>
        <taxon>Embryophyta</taxon>
        <taxon>Tracheophyta</taxon>
        <taxon>Spermatophyta</taxon>
        <taxon>Magnoliopsida</taxon>
        <taxon>eudicotyledons</taxon>
        <taxon>Gunneridae</taxon>
        <taxon>Pentapetalae</taxon>
        <taxon>asterids</taxon>
        <taxon>lamiids</taxon>
        <taxon>Solanales</taxon>
        <taxon>Solanaceae</taxon>
        <taxon>Nicotianoideae</taxon>
        <taxon>Nicotianeae</taxon>
        <taxon>Nicotiana</taxon>
    </lineage>
</organism>
<dbReference type="CDD" id="cd00519">
    <property type="entry name" value="Lipase_3"/>
    <property type="match status" value="1"/>
</dbReference>
<evidence type="ECO:0000259" key="7">
    <source>
        <dbReference type="Pfam" id="PF01764"/>
    </source>
</evidence>
<dbReference type="AlphaFoldDB" id="A0A1U7VPU5"/>
<dbReference type="InterPro" id="IPR041266">
    <property type="entry name" value="EDS1_EP"/>
</dbReference>
<dbReference type="GO" id="GO:0052689">
    <property type="term" value="F:carboxylic ester hydrolase activity"/>
    <property type="evidence" value="ECO:0007669"/>
    <property type="project" value="InterPro"/>
</dbReference>
<dbReference type="STRING" id="4096.A0A1U7VPU5"/>
<dbReference type="Pfam" id="PF01764">
    <property type="entry name" value="Lipase_3"/>
    <property type="match status" value="1"/>
</dbReference>
<name>A0A1U7VPU5_NICSY</name>
<evidence type="ECO:0000256" key="6">
    <source>
        <dbReference type="ARBA" id="ARBA00023242"/>
    </source>
</evidence>
<feature type="domain" description="EDS1 EP" evidence="8">
    <location>
        <begin position="358"/>
        <end position="564"/>
    </location>
</feature>
<dbReference type="InterPro" id="IPR002921">
    <property type="entry name" value="Fungal_lipase-type"/>
</dbReference>
<sequence>MSQDSLFSSGQELANLVVSSDLLHDSWATIYELLSHAYLNNPTNLAPIAFKVYYPYNTNGAIIAFVSSPTCTTVHHLQKEMVSSEDLKGSQLDFDFISTKLNPHFSVHKGAIALFASLLNQLSALKLQLDSFSPLIITGHSLGGSVASLFTLWLLDNISLKDNNKRPTCITFGSPFLGDRGLQQAISERPSWNSSFLHVASNQDPIPRFFISPTNGFSGSIPQSCVYKPFGTFLLCSDSDCSCFEEPESVLELMMAMNSISQQQDNGFLVFNYGPILECLKHRVICKGTSQLSDFGVSQLQAGIILQLEAIGIGGQQQTSNMSFLRSMEERVKASFVKKTNAFDPGKKLSKIKEDMAYLEWYKKATLNEGGCYICFKERGSGSRDVVKSREEIVKRHRILTKYWKRMVAEVEKLPQKEEAAFRTRWLYGGTNYRRMVEPLEIAEYYMKGNRDYVNFGRSEHYKLLEKWMNKDKIGGIANDRRKAVSLTEDSCFWAYVEEAIITSKGLREGSSEEKEKSRRNLVNFGEYVMSLIRSYSVSTEIFQPQSTFMKKWWQEYRQDILSSLYSCPLTFYMENEEYRSYA</sequence>
<dbReference type="GO" id="GO:0006952">
    <property type="term" value="P:defense response"/>
    <property type="evidence" value="ECO:0007669"/>
    <property type="project" value="UniProtKB-KW"/>
</dbReference>
<reference evidence="10" key="2">
    <citation type="submission" date="2025-08" db="UniProtKB">
        <authorList>
            <consortium name="RefSeq"/>
        </authorList>
    </citation>
    <scope>IDENTIFICATION</scope>
    <source>
        <tissue evidence="10">Leaf</tissue>
    </source>
</reference>
<evidence type="ECO:0000256" key="4">
    <source>
        <dbReference type="ARBA" id="ARBA00022801"/>
    </source>
</evidence>
<dbReference type="PANTHER" id="PTHR46898:SF3">
    <property type="entry name" value="FUNGAL LIPASE-LIKE DOMAIN-CONTAINING PROTEIN"/>
    <property type="match status" value="1"/>
</dbReference>
<keyword evidence="3" id="KW-0963">Cytoplasm</keyword>
<dbReference type="GeneID" id="104216105"/>
<gene>
    <name evidence="10" type="primary">LOC104216105</name>
</gene>
<evidence type="ECO:0000259" key="8">
    <source>
        <dbReference type="Pfam" id="PF18117"/>
    </source>
</evidence>
<evidence type="ECO:0000256" key="5">
    <source>
        <dbReference type="ARBA" id="ARBA00022821"/>
    </source>
</evidence>
<dbReference type="InterPro" id="IPR044603">
    <property type="entry name" value="SAG101-like"/>
</dbReference>
<comment type="subcellular location">
    <subcellularLocation>
        <location evidence="2">Cytoplasm</location>
    </subcellularLocation>
    <subcellularLocation>
        <location evidence="1">Nucleus</location>
    </subcellularLocation>
</comment>
<dbReference type="GO" id="GO:0006629">
    <property type="term" value="P:lipid metabolic process"/>
    <property type="evidence" value="ECO:0007669"/>
    <property type="project" value="InterPro"/>
</dbReference>
<evidence type="ECO:0000256" key="2">
    <source>
        <dbReference type="ARBA" id="ARBA00004496"/>
    </source>
</evidence>
<dbReference type="GO" id="GO:0005737">
    <property type="term" value="C:cytoplasm"/>
    <property type="evidence" value="ECO:0007669"/>
    <property type="project" value="UniProtKB-SubCell"/>
</dbReference>
<dbReference type="eggNOG" id="ENOG502QTKG">
    <property type="taxonomic scope" value="Eukaryota"/>
</dbReference>
<dbReference type="Proteomes" id="UP000189701">
    <property type="component" value="Unplaced"/>
</dbReference>
<dbReference type="RefSeq" id="XP_009764369.1">
    <property type="nucleotide sequence ID" value="XM_009766067.1"/>
</dbReference>
<keyword evidence="4" id="KW-0378">Hydrolase</keyword>
<keyword evidence="5" id="KW-0611">Plant defense</keyword>
<dbReference type="PANTHER" id="PTHR46898">
    <property type="entry name" value="SENESCENCE-ASSOCIATED CARBOXYLESTERASE 101"/>
    <property type="match status" value="1"/>
</dbReference>
<feature type="domain" description="Fungal lipase-type" evidence="7">
    <location>
        <begin position="93"/>
        <end position="210"/>
    </location>
</feature>
<dbReference type="SUPFAM" id="SSF53474">
    <property type="entry name" value="alpha/beta-Hydrolases"/>
    <property type="match status" value="1"/>
</dbReference>
<dbReference type="KEGG" id="nsy:104216105"/>
<dbReference type="Gene3D" id="3.40.50.1820">
    <property type="entry name" value="alpha/beta hydrolase"/>
    <property type="match status" value="1"/>
</dbReference>
<keyword evidence="9" id="KW-1185">Reference proteome</keyword>
<dbReference type="GO" id="GO:0005634">
    <property type="term" value="C:nucleus"/>
    <property type="evidence" value="ECO:0007669"/>
    <property type="project" value="UniProtKB-SubCell"/>
</dbReference>
<evidence type="ECO:0000313" key="10">
    <source>
        <dbReference type="RefSeq" id="XP_009764369.1"/>
    </source>
</evidence>
<accession>A0A1U7VPU5</accession>
<dbReference type="Pfam" id="PF18117">
    <property type="entry name" value="EDS1_EP"/>
    <property type="match status" value="1"/>
</dbReference>
<proteinExistence type="predicted"/>
<protein>
    <submittedName>
        <fullName evidence="10">Senescence-associated carboxylesterase 101-like isoform X1</fullName>
    </submittedName>
</protein>
<reference evidence="9" key="1">
    <citation type="journal article" date="2013" name="Genome Biol.">
        <title>Reference genomes and transcriptomes of Nicotiana sylvestris and Nicotiana tomentosiformis.</title>
        <authorList>
            <person name="Sierro N."/>
            <person name="Battey J.N."/>
            <person name="Ouadi S."/>
            <person name="Bovet L."/>
            <person name="Goepfert S."/>
            <person name="Bakaher N."/>
            <person name="Peitsch M.C."/>
            <person name="Ivanov N.V."/>
        </authorList>
    </citation>
    <scope>NUCLEOTIDE SEQUENCE [LARGE SCALE GENOMIC DNA]</scope>
</reference>
<keyword evidence="6" id="KW-0539">Nucleus</keyword>
<dbReference type="InterPro" id="IPR029058">
    <property type="entry name" value="AB_hydrolase_fold"/>
</dbReference>
<dbReference type="OrthoDB" id="438440at2759"/>
<evidence type="ECO:0000256" key="1">
    <source>
        <dbReference type="ARBA" id="ARBA00004123"/>
    </source>
</evidence>
<evidence type="ECO:0000313" key="9">
    <source>
        <dbReference type="Proteomes" id="UP000189701"/>
    </source>
</evidence>
<evidence type="ECO:0000256" key="3">
    <source>
        <dbReference type="ARBA" id="ARBA00022490"/>
    </source>
</evidence>